<dbReference type="RefSeq" id="WP_305472094.1">
    <property type="nucleotide sequence ID" value="NZ_JAUYVT010000008.1"/>
</dbReference>
<evidence type="ECO:0000313" key="2">
    <source>
        <dbReference type="EMBL" id="MDP2565035.1"/>
    </source>
</evidence>
<name>A0ABT9FE30_9GAMM</name>
<proteinExistence type="predicted"/>
<dbReference type="EMBL" id="JAUYVT010000008">
    <property type="protein sequence ID" value="MDP2565035.1"/>
    <property type="molecule type" value="Genomic_DNA"/>
</dbReference>
<feature type="transmembrane region" description="Helical" evidence="1">
    <location>
        <begin position="12"/>
        <end position="33"/>
    </location>
</feature>
<accession>A0ABT9FE30</accession>
<keyword evidence="1" id="KW-0812">Transmembrane</keyword>
<dbReference type="Proteomes" id="UP001177212">
    <property type="component" value="Unassembled WGS sequence"/>
</dbReference>
<evidence type="ECO:0008006" key="4">
    <source>
        <dbReference type="Google" id="ProtNLM"/>
    </source>
</evidence>
<keyword evidence="3" id="KW-1185">Reference proteome</keyword>
<gene>
    <name evidence="2" type="ORF">Q8W34_10355</name>
</gene>
<evidence type="ECO:0000256" key="1">
    <source>
        <dbReference type="SAM" id="Phobius"/>
    </source>
</evidence>
<feature type="transmembrane region" description="Helical" evidence="1">
    <location>
        <begin position="64"/>
        <end position="82"/>
    </location>
</feature>
<reference evidence="2" key="1">
    <citation type="submission" date="2023-07" db="EMBL/GenBank/DDBJ databases">
        <title>Genome content predicts the carbon catabolic preferences of heterotrophic bacteria.</title>
        <authorList>
            <person name="Gralka M."/>
        </authorList>
    </citation>
    <scope>NUCLEOTIDE SEQUENCE</scope>
    <source>
        <strain evidence="2">4G09</strain>
    </source>
</reference>
<evidence type="ECO:0000313" key="3">
    <source>
        <dbReference type="Proteomes" id="UP001177212"/>
    </source>
</evidence>
<sequence length="115" mass="12086">MSKQPHVGLSLVNKAPLGILLTALIAIVANVLLDLNIVTLAYAILGGAVSAVILMAYWLGKGGIFFILGVSLPLVLVLFTPLDTVASLVNLVSGYFLGFCVALTIYKFLPAKSIK</sequence>
<feature type="transmembrane region" description="Helical" evidence="1">
    <location>
        <begin position="39"/>
        <end position="59"/>
    </location>
</feature>
<keyword evidence="1" id="KW-0472">Membrane</keyword>
<protein>
    <recommendedName>
        <fullName evidence="4">Orphan protein</fullName>
    </recommendedName>
</protein>
<comment type="caution">
    <text evidence="2">The sequence shown here is derived from an EMBL/GenBank/DDBJ whole genome shotgun (WGS) entry which is preliminary data.</text>
</comment>
<feature type="transmembrane region" description="Helical" evidence="1">
    <location>
        <begin position="88"/>
        <end position="109"/>
    </location>
</feature>
<keyword evidence="1" id="KW-1133">Transmembrane helix</keyword>
<organism evidence="2 3">
    <name type="scientific">Pseudoalteromonas marina</name>
    <dbReference type="NCBI Taxonomy" id="267375"/>
    <lineage>
        <taxon>Bacteria</taxon>
        <taxon>Pseudomonadati</taxon>
        <taxon>Pseudomonadota</taxon>
        <taxon>Gammaproteobacteria</taxon>
        <taxon>Alteromonadales</taxon>
        <taxon>Pseudoalteromonadaceae</taxon>
        <taxon>Pseudoalteromonas</taxon>
    </lineage>
</organism>